<evidence type="ECO:0000256" key="1">
    <source>
        <dbReference type="SAM" id="SignalP"/>
    </source>
</evidence>
<proteinExistence type="predicted"/>
<dbReference type="Gene3D" id="3.40.190.10">
    <property type="entry name" value="Periplasmic binding protein-like II"/>
    <property type="match status" value="2"/>
</dbReference>
<evidence type="ECO:0000313" key="5">
    <source>
        <dbReference type="Proteomes" id="UP000095447"/>
    </source>
</evidence>
<keyword evidence="1" id="KW-0732">Signal</keyword>
<accession>A0A174DPG4</accession>
<evidence type="ECO:0000313" key="3">
    <source>
        <dbReference type="EMBL" id="CUO26169.1"/>
    </source>
</evidence>
<dbReference type="RefSeq" id="WP_008705054.1">
    <property type="nucleotide sequence ID" value="NZ_CYZA01000014.1"/>
</dbReference>
<feature type="signal peptide" evidence="1">
    <location>
        <begin position="1"/>
        <end position="21"/>
    </location>
</feature>
<gene>
    <name evidence="3" type="ORF">ERS852395_02502</name>
    <name evidence="4" type="ORF">ERS852569_02167</name>
</gene>
<evidence type="ECO:0000259" key="2">
    <source>
        <dbReference type="Pfam" id="PF12010"/>
    </source>
</evidence>
<organism evidence="3 5">
    <name type="scientific">Blautia obeum</name>
    <dbReference type="NCBI Taxonomy" id="40520"/>
    <lineage>
        <taxon>Bacteria</taxon>
        <taxon>Bacillati</taxon>
        <taxon>Bacillota</taxon>
        <taxon>Clostridia</taxon>
        <taxon>Lachnospirales</taxon>
        <taxon>Lachnospiraceae</taxon>
        <taxon>Blautia</taxon>
    </lineage>
</organism>
<dbReference type="PANTHER" id="PTHR43649:SF17">
    <property type="entry name" value="ABC TRANSPORTER SOLUTE BINDING PROTEIN-SUGAR TRANSPORT"/>
    <property type="match status" value="1"/>
</dbReference>
<dbReference type="PANTHER" id="PTHR43649">
    <property type="entry name" value="ARABINOSE-BINDING PROTEIN-RELATED"/>
    <property type="match status" value="1"/>
</dbReference>
<feature type="domain" description="DUF3502" evidence="2">
    <location>
        <begin position="422"/>
        <end position="488"/>
    </location>
</feature>
<dbReference type="Proteomes" id="UP000095447">
    <property type="component" value="Unassembled WGS sequence"/>
</dbReference>
<dbReference type="InterPro" id="IPR050490">
    <property type="entry name" value="Bact_solute-bd_prot1"/>
</dbReference>
<feature type="chain" id="PRO_5038213181" evidence="1">
    <location>
        <begin position="22"/>
        <end position="492"/>
    </location>
</feature>
<reference evidence="5 6" key="1">
    <citation type="submission" date="2015-09" db="EMBL/GenBank/DDBJ databases">
        <authorList>
            <consortium name="Pathogen Informatics"/>
        </authorList>
    </citation>
    <scope>NUCLEOTIDE SEQUENCE [LARGE SCALE GENOMIC DNA]</scope>
    <source>
        <strain evidence="3 5">2789STDY5608838</strain>
        <strain evidence="4 6">2789STDY5834957</strain>
    </source>
</reference>
<dbReference type="Proteomes" id="UP000095762">
    <property type="component" value="Unassembled WGS sequence"/>
</dbReference>
<dbReference type="PROSITE" id="PS51257">
    <property type="entry name" value="PROKAR_LIPOPROTEIN"/>
    <property type="match status" value="1"/>
</dbReference>
<dbReference type="GeneID" id="75080587"/>
<name>A0A174DPG4_9FIRM</name>
<dbReference type="AlphaFoldDB" id="A0A174DPG4"/>
<protein>
    <submittedName>
        <fullName evidence="3">Maltose-binding periplasmic proteins/domains</fullName>
    </submittedName>
</protein>
<evidence type="ECO:0000313" key="6">
    <source>
        <dbReference type="Proteomes" id="UP000095762"/>
    </source>
</evidence>
<dbReference type="Pfam" id="PF12010">
    <property type="entry name" value="DUF3502"/>
    <property type="match status" value="1"/>
</dbReference>
<sequence>MNKKVIAAGMAMVLASMGLTACGDSGSKEAKDSSDETYTVTMAYIGDKEEDTDRIEKKINEIMKKDINMELDIEPISWGAYAETMKLILSGGEKMDIVPILVEQVNSMVNAKQVIDMSEYIDKYGNNIKELLGDTAKAANIGNYVYGVTTGREWFCQSSVIMRKDILDECGIDVSSITDYKDLTDVYATVKEKYPDMVMMASNNSATPDTKYEMNDTLTDGFGVLMDHGQDTTVVDYYETDEYKEFVETMYDWQQKGYLSKDAATTTESAENQVKAGAAFSYLAPNKPGYDTRAALLCGTEMEIAPISEPWAGTAQISYLTYGISSSSADKDKTMQCLDYLYGNADILNLLNWGEEGVDYEVVDAENNIINYPDGKDDSNTYHLAEGWQLFDQFKMHIWEGDSPDIWDETKALNESAIKSKAFGFTYDSTSVANELAALSNVKAKYAAALGSGTVDPEETLPKFIEELKKAGIEKVISTKQEQLDKWLEENK</sequence>
<dbReference type="InterPro" id="IPR022627">
    <property type="entry name" value="DUF3502"/>
</dbReference>
<dbReference type="EMBL" id="CZBP01000016">
    <property type="protein sequence ID" value="CUQ14962.1"/>
    <property type="molecule type" value="Genomic_DNA"/>
</dbReference>
<evidence type="ECO:0000313" key="4">
    <source>
        <dbReference type="EMBL" id="CUQ14962.1"/>
    </source>
</evidence>
<dbReference type="SUPFAM" id="SSF53850">
    <property type="entry name" value="Periplasmic binding protein-like II"/>
    <property type="match status" value="1"/>
</dbReference>
<dbReference type="EMBL" id="CYZA01000014">
    <property type="protein sequence ID" value="CUO26169.1"/>
    <property type="molecule type" value="Genomic_DNA"/>
</dbReference>